<accession>A0A345PD26</accession>
<keyword evidence="3" id="KW-1185">Reference proteome</keyword>
<gene>
    <name evidence="2" type="primary">thiW</name>
    <name evidence="2" type="ORF">CUC15_02445</name>
</gene>
<protein>
    <submittedName>
        <fullName evidence="2">Energy coupling factor transporter S component ThiW</fullName>
    </submittedName>
</protein>
<dbReference type="RefSeq" id="WP_114915200.1">
    <property type="nucleotide sequence ID" value="NZ_CP024848.1"/>
</dbReference>
<dbReference type="NCBIfam" id="TIGR02359">
    <property type="entry name" value="thiW"/>
    <property type="match status" value="1"/>
</dbReference>
<dbReference type="EMBL" id="CP024848">
    <property type="protein sequence ID" value="AXI07906.1"/>
    <property type="molecule type" value="Genomic_DNA"/>
</dbReference>
<evidence type="ECO:0000313" key="3">
    <source>
        <dbReference type="Proteomes" id="UP000253908"/>
    </source>
</evidence>
<keyword evidence="1" id="KW-0472">Membrane</keyword>
<organism evidence="2 3">
    <name type="scientific">Oceanobacillus zhaokaii</name>
    <dbReference type="NCBI Taxonomy" id="2052660"/>
    <lineage>
        <taxon>Bacteria</taxon>
        <taxon>Bacillati</taxon>
        <taxon>Bacillota</taxon>
        <taxon>Bacilli</taxon>
        <taxon>Bacillales</taxon>
        <taxon>Bacillaceae</taxon>
        <taxon>Oceanobacillus</taxon>
    </lineage>
</organism>
<dbReference type="Proteomes" id="UP000253908">
    <property type="component" value="Chromosome"/>
</dbReference>
<dbReference type="Pfam" id="PF09512">
    <property type="entry name" value="ThiW"/>
    <property type="match status" value="1"/>
</dbReference>
<keyword evidence="1" id="KW-0812">Transmembrane</keyword>
<evidence type="ECO:0000256" key="1">
    <source>
        <dbReference type="SAM" id="Phobius"/>
    </source>
</evidence>
<dbReference type="Gene3D" id="1.10.1760.20">
    <property type="match status" value="1"/>
</dbReference>
<feature type="transmembrane region" description="Helical" evidence="1">
    <location>
        <begin position="6"/>
        <end position="26"/>
    </location>
</feature>
<sequence length="162" mass="16786">MNRTRLITTMAVLTALGTITAQLVWFPAGIARAYPMQHAINVAAAVTLGPGPAVIIAFLISLFRNMLGLGTLLAFPGSMVGAFFAGYLYRKSGRNGLAAAIGEGVGSGIVGALLSVPLAYLFMGSSVGALAFIPPFLVSSTTGAIIGWFIVSRIKTVNVIRN</sequence>
<dbReference type="KEGG" id="ocn:CUC15_02445"/>
<proteinExistence type="predicted"/>
<dbReference type="OrthoDB" id="5516776at2"/>
<feature type="transmembrane region" description="Helical" evidence="1">
    <location>
        <begin position="66"/>
        <end position="89"/>
    </location>
</feature>
<reference evidence="3" key="1">
    <citation type="submission" date="2017-11" db="EMBL/GenBank/DDBJ databases">
        <authorList>
            <person name="Zhu W."/>
        </authorList>
    </citation>
    <scope>NUCLEOTIDE SEQUENCE [LARGE SCALE GENOMIC DNA]</scope>
    <source>
        <strain evidence="3">160</strain>
    </source>
</reference>
<dbReference type="AlphaFoldDB" id="A0A345PD26"/>
<dbReference type="PIRSF" id="PIRSF024534">
    <property type="entry name" value="ThiW"/>
    <property type="match status" value="1"/>
</dbReference>
<feature type="transmembrane region" description="Helical" evidence="1">
    <location>
        <begin position="101"/>
        <end position="123"/>
    </location>
</feature>
<feature type="transmembrane region" description="Helical" evidence="1">
    <location>
        <begin position="38"/>
        <end position="60"/>
    </location>
</feature>
<keyword evidence="1" id="KW-1133">Transmembrane helix</keyword>
<name>A0A345PD26_9BACI</name>
<feature type="transmembrane region" description="Helical" evidence="1">
    <location>
        <begin position="129"/>
        <end position="151"/>
    </location>
</feature>
<evidence type="ECO:0000313" key="2">
    <source>
        <dbReference type="EMBL" id="AXI07906.1"/>
    </source>
</evidence>
<dbReference type="InterPro" id="IPR012652">
    <property type="entry name" value="ThiW"/>
</dbReference>